<name>A0ABV1SD09_9RHOB</name>
<proteinExistence type="predicted"/>
<evidence type="ECO:0000256" key="1">
    <source>
        <dbReference type="SAM" id="SignalP"/>
    </source>
</evidence>
<keyword evidence="3" id="KW-1185">Reference proteome</keyword>
<gene>
    <name evidence="2" type="ORF">VSX56_03275</name>
</gene>
<reference evidence="2 3" key="1">
    <citation type="submission" date="2024-01" db="EMBL/GenBank/DDBJ databases">
        <authorList>
            <person name="Deng Y."/>
            <person name="Su J."/>
        </authorList>
    </citation>
    <scope>NUCLEOTIDE SEQUENCE [LARGE SCALE GENOMIC DNA]</scope>
    <source>
        <strain evidence="2 3">CPCC 100088</strain>
    </source>
</reference>
<feature type="signal peptide" evidence="1">
    <location>
        <begin position="1"/>
        <end position="20"/>
    </location>
</feature>
<evidence type="ECO:0000313" key="3">
    <source>
        <dbReference type="Proteomes" id="UP001438953"/>
    </source>
</evidence>
<dbReference type="Proteomes" id="UP001438953">
    <property type="component" value="Unassembled WGS sequence"/>
</dbReference>
<reference evidence="2 3" key="2">
    <citation type="submission" date="2024-06" db="EMBL/GenBank/DDBJ databases">
        <title>Thioclava kandeliae sp. nov. from a rhizosphere soil sample of Kandelia candel in a mangrove.</title>
        <authorList>
            <person name="Mu T."/>
        </authorList>
    </citation>
    <scope>NUCLEOTIDE SEQUENCE [LARGE SCALE GENOMIC DNA]</scope>
    <source>
        <strain evidence="2 3">CPCC 100088</strain>
    </source>
</reference>
<dbReference type="RefSeq" id="WP_339113603.1">
    <property type="nucleotide sequence ID" value="NZ_JAYWLC010000002.1"/>
</dbReference>
<organism evidence="2 3">
    <name type="scientific">Thioclava kandeliae</name>
    <dbReference type="NCBI Taxonomy" id="3070818"/>
    <lineage>
        <taxon>Bacteria</taxon>
        <taxon>Pseudomonadati</taxon>
        <taxon>Pseudomonadota</taxon>
        <taxon>Alphaproteobacteria</taxon>
        <taxon>Rhodobacterales</taxon>
        <taxon>Paracoccaceae</taxon>
        <taxon>Thioclava</taxon>
    </lineage>
</organism>
<protein>
    <submittedName>
        <fullName evidence="2">Uncharacterized protein</fullName>
    </submittedName>
</protein>
<dbReference type="EMBL" id="JAYWLC010000002">
    <property type="protein sequence ID" value="MER5170786.1"/>
    <property type="molecule type" value="Genomic_DNA"/>
</dbReference>
<accession>A0ABV1SD09</accession>
<sequence>MKRILALTSALALSAGAAFAASGPVNSVNVTTDIEGVTDPAATAFYEKMAADVETQIIADLGPAYDAEKLGSSIKVDITSAEVASTWDHLADIGDTKMGAQINVYSATDNAKFDHYDLDVGFPNIAVSLPEGTDATALTVDDPVYYNALVDLFSDAVVERLK</sequence>
<keyword evidence="1" id="KW-0732">Signal</keyword>
<feature type="chain" id="PRO_5045257711" evidence="1">
    <location>
        <begin position="21"/>
        <end position="162"/>
    </location>
</feature>
<comment type="caution">
    <text evidence="2">The sequence shown here is derived from an EMBL/GenBank/DDBJ whole genome shotgun (WGS) entry which is preliminary data.</text>
</comment>
<evidence type="ECO:0000313" key="2">
    <source>
        <dbReference type="EMBL" id="MER5170786.1"/>
    </source>
</evidence>